<dbReference type="EMBL" id="GBRH01192445">
    <property type="protein sequence ID" value="JAE05451.1"/>
    <property type="molecule type" value="Transcribed_RNA"/>
</dbReference>
<reference evidence="2" key="1">
    <citation type="submission" date="2014-09" db="EMBL/GenBank/DDBJ databases">
        <authorList>
            <person name="Magalhaes I.L.F."/>
            <person name="Oliveira U."/>
            <person name="Santos F.R."/>
            <person name="Vidigal T.H.D.A."/>
            <person name="Brescovit A.D."/>
            <person name="Santos A.J."/>
        </authorList>
    </citation>
    <scope>NUCLEOTIDE SEQUENCE</scope>
    <source>
        <tissue evidence="2">Shoot tissue taken approximately 20 cm above the soil surface</tissue>
    </source>
</reference>
<proteinExistence type="predicted"/>
<name>A0A0A9F5L7_ARUDO</name>
<feature type="region of interest" description="Disordered" evidence="1">
    <location>
        <begin position="62"/>
        <end position="83"/>
    </location>
</feature>
<sequence>MNGSASHRLRHCPWPSLRPLSQTLRNHWYFSHTLLRPRTIPWASSSCCNPAPSLGGCGCWLSRGARRRGPRAARRRGRRRRRP</sequence>
<evidence type="ECO:0000256" key="1">
    <source>
        <dbReference type="SAM" id="MobiDB-lite"/>
    </source>
</evidence>
<organism evidence="2">
    <name type="scientific">Arundo donax</name>
    <name type="common">Giant reed</name>
    <name type="synonym">Donax arundinaceus</name>
    <dbReference type="NCBI Taxonomy" id="35708"/>
    <lineage>
        <taxon>Eukaryota</taxon>
        <taxon>Viridiplantae</taxon>
        <taxon>Streptophyta</taxon>
        <taxon>Embryophyta</taxon>
        <taxon>Tracheophyta</taxon>
        <taxon>Spermatophyta</taxon>
        <taxon>Magnoliopsida</taxon>
        <taxon>Liliopsida</taxon>
        <taxon>Poales</taxon>
        <taxon>Poaceae</taxon>
        <taxon>PACMAD clade</taxon>
        <taxon>Arundinoideae</taxon>
        <taxon>Arundineae</taxon>
        <taxon>Arundo</taxon>
    </lineage>
</organism>
<protein>
    <submittedName>
        <fullName evidence="2">Uncharacterized protein</fullName>
    </submittedName>
</protein>
<evidence type="ECO:0000313" key="2">
    <source>
        <dbReference type="EMBL" id="JAE05451.1"/>
    </source>
</evidence>
<accession>A0A0A9F5L7</accession>
<dbReference type="AlphaFoldDB" id="A0A0A9F5L7"/>
<feature type="compositionally biased region" description="Basic residues" evidence="1">
    <location>
        <begin position="64"/>
        <end position="83"/>
    </location>
</feature>
<reference evidence="2" key="2">
    <citation type="journal article" date="2015" name="Data Brief">
        <title>Shoot transcriptome of the giant reed, Arundo donax.</title>
        <authorList>
            <person name="Barrero R.A."/>
            <person name="Guerrero F.D."/>
            <person name="Moolhuijzen P."/>
            <person name="Goolsby J.A."/>
            <person name="Tidwell J."/>
            <person name="Bellgard S.E."/>
            <person name="Bellgard M.I."/>
        </authorList>
    </citation>
    <scope>NUCLEOTIDE SEQUENCE</scope>
    <source>
        <tissue evidence="2">Shoot tissue taken approximately 20 cm above the soil surface</tissue>
    </source>
</reference>